<proteinExistence type="predicted"/>
<dbReference type="AlphaFoldDB" id="A0A080NKZ6"/>
<keyword evidence="1" id="KW-1133">Transmembrane helix</keyword>
<keyword evidence="1" id="KW-0472">Membrane</keyword>
<sequence length="60" mass="6865">MSNAFLIYLILCLIVSFIGRRTRLGWMRTLVVAFMLTPLVAFIYLLLFASLQAEDRLGGR</sequence>
<dbReference type="EMBL" id="CP065668">
    <property type="protein sequence ID" value="QPS10130.1"/>
    <property type="molecule type" value="Genomic_DNA"/>
</dbReference>
<evidence type="ECO:0000313" key="3">
    <source>
        <dbReference type="Proteomes" id="UP000594778"/>
    </source>
</evidence>
<dbReference type="RefSeq" id="WP_016445291.1">
    <property type="nucleotide sequence ID" value="NZ_CP065668.1"/>
</dbReference>
<gene>
    <name evidence="2" type="ORF">I6G66_09080</name>
</gene>
<keyword evidence="1" id="KW-0812">Transmembrane</keyword>
<reference evidence="2 3" key="1">
    <citation type="submission" date="2020-12" db="EMBL/GenBank/DDBJ databases">
        <title>FDA dAtabase for Regulatory Grade micrObial Sequences (FDA-ARGOS): Supporting development and validation of Infectious Disease Dx tests.</title>
        <authorList>
            <person name="Sproer C."/>
            <person name="Gronow S."/>
            <person name="Severitt S."/>
            <person name="Schroder I."/>
            <person name="Tallon L."/>
            <person name="Sadzewicz L."/>
            <person name="Zhao X."/>
            <person name="Boylan J."/>
            <person name="Ott S."/>
            <person name="Bowen H."/>
            <person name="Vavikolanu K."/>
            <person name="Mehta A."/>
            <person name="Aluvathingal J."/>
            <person name="Nadendla S."/>
            <person name="Lowell S."/>
            <person name="Myers T."/>
            <person name="Yan Y."/>
            <person name="Sichtig H."/>
        </authorList>
    </citation>
    <scope>NUCLEOTIDE SEQUENCE [LARGE SCALE GENOMIC DNA]</scope>
    <source>
        <strain evidence="2 3">FDAARGOS_909</strain>
    </source>
</reference>
<protein>
    <submittedName>
        <fullName evidence="2">Uncharacterized protein</fullName>
    </submittedName>
</protein>
<dbReference type="Proteomes" id="UP000594778">
    <property type="component" value="Chromosome"/>
</dbReference>
<accession>A0A080NKZ6</accession>
<evidence type="ECO:0000313" key="2">
    <source>
        <dbReference type="EMBL" id="QPS10130.1"/>
    </source>
</evidence>
<evidence type="ECO:0000256" key="1">
    <source>
        <dbReference type="SAM" id="Phobius"/>
    </source>
</evidence>
<name>A0A080NKZ6_DELAC</name>
<organism evidence="2 3">
    <name type="scientific">Delftia acidovorans</name>
    <name type="common">Pseudomonas acidovorans</name>
    <name type="synonym">Comamonas acidovorans</name>
    <dbReference type="NCBI Taxonomy" id="80866"/>
    <lineage>
        <taxon>Bacteria</taxon>
        <taxon>Pseudomonadati</taxon>
        <taxon>Pseudomonadota</taxon>
        <taxon>Betaproteobacteria</taxon>
        <taxon>Burkholderiales</taxon>
        <taxon>Comamonadaceae</taxon>
        <taxon>Delftia</taxon>
    </lineage>
</organism>
<feature type="transmembrane region" description="Helical" evidence="1">
    <location>
        <begin position="29"/>
        <end position="51"/>
    </location>
</feature>